<dbReference type="InterPro" id="IPR039246">
    <property type="entry name" value="Flagellar_FlgA"/>
</dbReference>
<evidence type="ECO:0000256" key="3">
    <source>
        <dbReference type="ARBA" id="ARBA00022764"/>
    </source>
</evidence>
<dbReference type="Proteomes" id="UP000078572">
    <property type="component" value="Chromosome 2"/>
</dbReference>
<keyword evidence="4" id="KW-0282">Flagellum</keyword>
<dbReference type="Gene3D" id="3.90.1210.10">
    <property type="entry name" value="Antifreeze-like/N-acetylneuraminic acid synthase C-terminal domain"/>
    <property type="match status" value="1"/>
</dbReference>
<evidence type="ECO:0000256" key="2">
    <source>
        <dbReference type="ARBA" id="ARBA00022729"/>
    </source>
</evidence>
<name>A0A192A588_9RALS</name>
<proteinExistence type="predicted"/>
<reference evidence="5" key="1">
    <citation type="submission" date="2016-06" db="EMBL/GenBank/DDBJ databases">
        <authorList>
            <person name="Xu Y."/>
            <person name="Nagy A."/>
            <person name="Yan X."/>
            <person name="Kim S.W."/>
            <person name="Haley B."/>
            <person name="Liu N.T."/>
            <person name="Nou X."/>
        </authorList>
    </citation>
    <scope>NUCLEOTIDE SEQUENCE [LARGE SCALE GENOMIC DNA]</scope>
    <source>
        <strain evidence="5">ATCC 49129</strain>
    </source>
</reference>
<keyword evidence="5" id="KW-1185">Reference proteome</keyword>
<keyword evidence="4" id="KW-0969">Cilium</keyword>
<keyword evidence="2" id="KW-0732">Signal</keyword>
<organism evidence="4 5">
    <name type="scientific">Ralstonia insidiosa</name>
    <dbReference type="NCBI Taxonomy" id="190721"/>
    <lineage>
        <taxon>Bacteria</taxon>
        <taxon>Pseudomonadati</taxon>
        <taxon>Pseudomonadota</taxon>
        <taxon>Betaproteobacteria</taxon>
        <taxon>Burkholderiales</taxon>
        <taxon>Burkholderiaceae</taxon>
        <taxon>Ralstonia</taxon>
    </lineage>
</organism>
<dbReference type="PANTHER" id="PTHR36307">
    <property type="entry name" value="FLAGELLA BASAL BODY P-RING FORMATION PROTEIN FLGA"/>
    <property type="match status" value="1"/>
</dbReference>
<dbReference type="InterPro" id="IPR013974">
    <property type="entry name" value="SAF"/>
</dbReference>
<sequence>MSTRFVRSAHYPTFAVVRRRGATAMPLAARRRTLLLALALGVLASLAHPILAHAQSMMRVGYAPAATNMPMPAQAAQPATTTIQGPNAIQMQIQQQLQSQLDILGGTNDAGAPRASVEVGPVDPRVANQPCDQIDLMLPAANRLRGRIQVGVRCKSPHAWAAWVPATIQITGTYYVASHQLSPGKTLDMSDLEARTGDLSLLPPSVVQQPADVVGRVLVTSVAANQPLRAESLRLAIAVQAGQTVKLVAEGGGFQVTSDGRAMNQAAVGQVAQVRTANGNVVSGIAQSAGVVAIQF</sequence>
<dbReference type="PANTHER" id="PTHR36307:SF1">
    <property type="entry name" value="FLAGELLA BASAL BODY P-RING FORMATION PROTEIN FLGA"/>
    <property type="match status" value="1"/>
</dbReference>
<evidence type="ECO:0000313" key="5">
    <source>
        <dbReference type="Proteomes" id="UP000078572"/>
    </source>
</evidence>
<dbReference type="GeneID" id="61529057"/>
<keyword evidence="4" id="KW-0966">Cell projection</keyword>
<gene>
    <name evidence="4" type="ORF">A9Y76_23730</name>
</gene>
<dbReference type="SMART" id="SM00858">
    <property type="entry name" value="SAF"/>
    <property type="match status" value="1"/>
</dbReference>
<dbReference type="InterPro" id="IPR041231">
    <property type="entry name" value="FlgA_N"/>
</dbReference>
<dbReference type="InterPro" id="IPR017585">
    <property type="entry name" value="SAF_FlgA"/>
</dbReference>
<dbReference type="Pfam" id="PF13144">
    <property type="entry name" value="ChapFlgA"/>
    <property type="match status" value="1"/>
</dbReference>
<dbReference type="GO" id="GO:0042597">
    <property type="term" value="C:periplasmic space"/>
    <property type="evidence" value="ECO:0007669"/>
    <property type="project" value="UniProtKB-SubCell"/>
</dbReference>
<keyword evidence="3" id="KW-0574">Periplasm</keyword>
<protein>
    <submittedName>
        <fullName evidence="4">Flagella basal body P-ring formation protein FlgA</fullName>
    </submittedName>
</protein>
<dbReference type="Pfam" id="PF17656">
    <property type="entry name" value="ChapFlgA_N"/>
    <property type="match status" value="1"/>
</dbReference>
<dbReference type="RefSeq" id="WP_064808139.1">
    <property type="nucleotide sequence ID" value="NZ_CP016023.1"/>
</dbReference>
<evidence type="ECO:0000256" key="1">
    <source>
        <dbReference type="ARBA" id="ARBA00004418"/>
    </source>
</evidence>
<dbReference type="STRING" id="190721.ACS15_5143"/>
<dbReference type="CDD" id="cd11614">
    <property type="entry name" value="SAF_CpaB_FlgA_like"/>
    <property type="match status" value="1"/>
</dbReference>
<dbReference type="NCBIfam" id="TIGR03170">
    <property type="entry name" value="flgA_cterm"/>
    <property type="match status" value="1"/>
</dbReference>
<comment type="subcellular location">
    <subcellularLocation>
        <location evidence="1">Periplasm</location>
    </subcellularLocation>
</comment>
<dbReference type="AlphaFoldDB" id="A0A192A588"/>
<accession>A0A192A588</accession>
<dbReference type="EMBL" id="CP016023">
    <property type="protein sequence ID" value="ANJ75508.1"/>
    <property type="molecule type" value="Genomic_DNA"/>
</dbReference>
<dbReference type="GO" id="GO:0044780">
    <property type="term" value="P:bacterial-type flagellum assembly"/>
    <property type="evidence" value="ECO:0007669"/>
    <property type="project" value="InterPro"/>
</dbReference>
<dbReference type="OrthoDB" id="8561436at2"/>
<evidence type="ECO:0000313" key="4">
    <source>
        <dbReference type="EMBL" id="ANJ75508.1"/>
    </source>
</evidence>
<dbReference type="Gene3D" id="2.30.30.760">
    <property type="match status" value="1"/>
</dbReference>